<dbReference type="Gene3D" id="3.40.50.2300">
    <property type="match status" value="1"/>
</dbReference>
<evidence type="ECO:0000256" key="3">
    <source>
        <dbReference type="ARBA" id="ARBA00022553"/>
    </source>
</evidence>
<dbReference type="PRINTS" id="PR00344">
    <property type="entry name" value="BCTRLSENSOR"/>
</dbReference>
<dbReference type="STRING" id="927083.DB32_000316"/>
<dbReference type="PANTHER" id="PTHR43065">
    <property type="entry name" value="SENSOR HISTIDINE KINASE"/>
    <property type="match status" value="1"/>
</dbReference>
<dbReference type="InterPro" id="IPR013656">
    <property type="entry name" value="PAS_4"/>
</dbReference>
<dbReference type="RefSeq" id="WP_053230633.1">
    <property type="nucleotide sequence ID" value="NZ_CP011125.1"/>
</dbReference>
<proteinExistence type="predicted"/>
<evidence type="ECO:0000259" key="7">
    <source>
        <dbReference type="PROSITE" id="PS50110"/>
    </source>
</evidence>
<dbReference type="OrthoDB" id="5487437at2"/>
<dbReference type="PANTHER" id="PTHR43065:SF42">
    <property type="entry name" value="TWO-COMPONENT SENSOR PPRA"/>
    <property type="match status" value="1"/>
</dbReference>
<accession>A0A0F6VYX5</accession>
<dbReference type="NCBIfam" id="TIGR00229">
    <property type="entry name" value="sensory_box"/>
    <property type="match status" value="2"/>
</dbReference>
<dbReference type="CDD" id="cd00130">
    <property type="entry name" value="PAS"/>
    <property type="match status" value="1"/>
</dbReference>
<dbReference type="SUPFAM" id="SSF47384">
    <property type="entry name" value="Homodimeric domain of signal transducing histidine kinase"/>
    <property type="match status" value="1"/>
</dbReference>
<gene>
    <name evidence="8" type="ORF">DB32_000316</name>
</gene>
<evidence type="ECO:0000259" key="6">
    <source>
        <dbReference type="PROSITE" id="PS50109"/>
    </source>
</evidence>
<dbReference type="Pfam" id="PF00512">
    <property type="entry name" value="HisKA"/>
    <property type="match status" value="1"/>
</dbReference>
<dbReference type="SUPFAM" id="SSF52172">
    <property type="entry name" value="CheY-like"/>
    <property type="match status" value="1"/>
</dbReference>
<dbReference type="Pfam" id="PF08448">
    <property type="entry name" value="PAS_4"/>
    <property type="match status" value="2"/>
</dbReference>
<evidence type="ECO:0000256" key="2">
    <source>
        <dbReference type="ARBA" id="ARBA00012438"/>
    </source>
</evidence>
<dbReference type="InterPro" id="IPR000014">
    <property type="entry name" value="PAS"/>
</dbReference>
<feature type="region of interest" description="Disordered" evidence="5">
    <location>
        <begin position="725"/>
        <end position="783"/>
    </location>
</feature>
<dbReference type="SUPFAM" id="SSF55785">
    <property type="entry name" value="PYP-like sensor domain (PAS domain)"/>
    <property type="match status" value="3"/>
</dbReference>
<dbReference type="PROSITE" id="PS50109">
    <property type="entry name" value="HIS_KIN"/>
    <property type="match status" value="1"/>
</dbReference>
<dbReference type="InterPro" id="IPR003661">
    <property type="entry name" value="HisK_dim/P_dom"/>
</dbReference>
<comment type="catalytic activity">
    <reaction evidence="1">
        <text>ATP + protein L-histidine = ADP + protein N-phospho-L-histidine.</text>
        <dbReference type="EC" id="2.7.13.3"/>
    </reaction>
</comment>
<dbReference type="Pfam" id="PF00072">
    <property type="entry name" value="Response_reg"/>
    <property type="match status" value="1"/>
</dbReference>
<dbReference type="PROSITE" id="PS50110">
    <property type="entry name" value="RESPONSE_REGULATORY"/>
    <property type="match status" value="1"/>
</dbReference>
<organism evidence="8 9">
    <name type="scientific">Sandaracinus amylolyticus</name>
    <dbReference type="NCBI Taxonomy" id="927083"/>
    <lineage>
        <taxon>Bacteria</taxon>
        <taxon>Pseudomonadati</taxon>
        <taxon>Myxococcota</taxon>
        <taxon>Polyangia</taxon>
        <taxon>Polyangiales</taxon>
        <taxon>Sandaracinaceae</taxon>
        <taxon>Sandaracinus</taxon>
    </lineage>
</organism>
<dbReference type="Gene3D" id="3.30.450.20">
    <property type="entry name" value="PAS domain"/>
    <property type="match status" value="3"/>
</dbReference>
<evidence type="ECO:0000256" key="1">
    <source>
        <dbReference type="ARBA" id="ARBA00000085"/>
    </source>
</evidence>
<dbReference type="InterPro" id="IPR035965">
    <property type="entry name" value="PAS-like_dom_sf"/>
</dbReference>
<dbReference type="SMART" id="SM00387">
    <property type="entry name" value="HATPase_c"/>
    <property type="match status" value="1"/>
</dbReference>
<feature type="domain" description="Response regulatory" evidence="7">
    <location>
        <begin position="631"/>
        <end position="759"/>
    </location>
</feature>
<dbReference type="SMART" id="SM00091">
    <property type="entry name" value="PAS"/>
    <property type="match status" value="3"/>
</dbReference>
<dbReference type="Proteomes" id="UP000034883">
    <property type="component" value="Chromosome"/>
</dbReference>
<dbReference type="Pfam" id="PF02518">
    <property type="entry name" value="HATPase_c"/>
    <property type="match status" value="1"/>
</dbReference>
<dbReference type="Pfam" id="PF08447">
    <property type="entry name" value="PAS_3"/>
    <property type="match status" value="1"/>
</dbReference>
<feature type="modified residue" description="4-aspartylphosphate" evidence="4">
    <location>
        <position position="682"/>
    </location>
</feature>
<protein>
    <recommendedName>
        <fullName evidence="2">histidine kinase</fullName>
        <ecNumber evidence="2">2.7.13.3</ecNumber>
    </recommendedName>
</protein>
<dbReference type="KEGG" id="samy:DB32_000316"/>
<keyword evidence="8" id="KW-0418">Kinase</keyword>
<dbReference type="GO" id="GO:0000155">
    <property type="term" value="F:phosphorelay sensor kinase activity"/>
    <property type="evidence" value="ECO:0007669"/>
    <property type="project" value="InterPro"/>
</dbReference>
<dbReference type="Gene3D" id="3.30.565.10">
    <property type="entry name" value="Histidine kinase-like ATPase, C-terminal domain"/>
    <property type="match status" value="1"/>
</dbReference>
<dbReference type="InterPro" id="IPR011006">
    <property type="entry name" value="CheY-like_superfamily"/>
</dbReference>
<dbReference type="InterPro" id="IPR036890">
    <property type="entry name" value="HATPase_C_sf"/>
</dbReference>
<dbReference type="InterPro" id="IPR036097">
    <property type="entry name" value="HisK_dim/P_sf"/>
</dbReference>
<dbReference type="InterPro" id="IPR001789">
    <property type="entry name" value="Sig_transdc_resp-reg_receiver"/>
</dbReference>
<feature type="compositionally biased region" description="Basic and acidic residues" evidence="5">
    <location>
        <begin position="754"/>
        <end position="774"/>
    </location>
</feature>
<reference evidence="8 9" key="1">
    <citation type="submission" date="2015-03" db="EMBL/GenBank/DDBJ databases">
        <title>Genome assembly of Sandaracinus amylolyticus DSM 53668.</title>
        <authorList>
            <person name="Sharma G."/>
            <person name="Subramanian S."/>
        </authorList>
    </citation>
    <scope>NUCLEOTIDE SEQUENCE [LARGE SCALE GENOMIC DNA]</scope>
    <source>
        <strain evidence="8 9">DSM 53668</strain>
    </source>
</reference>
<keyword evidence="9" id="KW-1185">Reference proteome</keyword>
<dbReference type="CDD" id="cd00082">
    <property type="entry name" value="HisKA"/>
    <property type="match status" value="1"/>
</dbReference>
<dbReference type="SUPFAM" id="SSF55874">
    <property type="entry name" value="ATPase domain of HSP90 chaperone/DNA topoisomerase II/histidine kinase"/>
    <property type="match status" value="1"/>
</dbReference>
<name>A0A0F6VYX5_9BACT</name>
<dbReference type="InterPro" id="IPR004358">
    <property type="entry name" value="Sig_transdc_His_kin-like_C"/>
</dbReference>
<dbReference type="InterPro" id="IPR003594">
    <property type="entry name" value="HATPase_dom"/>
</dbReference>
<dbReference type="EMBL" id="CP011125">
    <property type="protein sequence ID" value="AKF03167.1"/>
    <property type="molecule type" value="Genomic_DNA"/>
</dbReference>
<dbReference type="CDD" id="cd00156">
    <property type="entry name" value="REC"/>
    <property type="match status" value="1"/>
</dbReference>
<sequence length="783" mass="86023">MQRIREGEDVADDADARAEQRYRELASYLPDYVSVVDRERRFRWINRAQPGLSREALMAGGRVDDFVEPDARARTVEAIERVFATGAPDEVELVATGDGVEPRWYRVRVVTAPPEAGEPRVMLLATDITAQKHAELEVRASERRVHEILERLPDYVLELDRDHRIRFVNRTRHDTTEDVVIGQRIDDLAQPDMREEVTEKLERLFTTGEDVRWTSHSTVDGGAYVVHAVRVPGEPPRALLVAKDTSREQQALSALHTSESRLERALRAGNVAVWELDVESGEVQHVGWIGRVLGDANERLTRARWLGLVHPDDVERVRTGVDALIARRTESYEQEYRVQDSRSGAWLHVLGCARLEARPDGGTAVVGTVIDVTAIRLAELERRELERKLEQVQRLESIGLLAGGIAHDFNNLLTVISAGAECARRRFANGQSPDDELHEIVEASQRAASLTQQLLAFGRRSALQLEDVDVAALVSGIASMMQRVLPRSIEVVLGGIEGDAVVRGDLHRLEQVLLNLCVNARDAMPSGGRLTLSTSVVGHEVLVEVVDTGVGIAESERARIFEPFYTTKPVGTATGLGLAVAHGIVRQHGGAIDVSSAVGDGTRMTVRLPRQLGARAAAPAAQPAPRGGHETILVADDEPLVLRMAKRTLEGAGYRVIEASDGAQAVDVFRARAHEIDLVVLDVIMPQLDGWRAHQQIRAIAPQMPVILTSGYSASAIPEHVLEQDDAGERTSAVRVKAPPMLAKPYGPDGLLRTVREALDRDRDGTTRARKERAGQPGGRQGT</sequence>
<dbReference type="AlphaFoldDB" id="A0A0F6VYX5"/>
<evidence type="ECO:0000313" key="8">
    <source>
        <dbReference type="EMBL" id="AKF03167.1"/>
    </source>
</evidence>
<evidence type="ECO:0000313" key="9">
    <source>
        <dbReference type="Proteomes" id="UP000034883"/>
    </source>
</evidence>
<dbReference type="InterPro" id="IPR013655">
    <property type="entry name" value="PAS_fold_3"/>
</dbReference>
<dbReference type="InterPro" id="IPR005467">
    <property type="entry name" value="His_kinase_dom"/>
</dbReference>
<dbReference type="Gene3D" id="1.10.287.130">
    <property type="match status" value="1"/>
</dbReference>
<dbReference type="SMART" id="SM00448">
    <property type="entry name" value="REC"/>
    <property type="match status" value="1"/>
</dbReference>
<keyword evidence="8" id="KW-0808">Transferase</keyword>
<evidence type="ECO:0000256" key="4">
    <source>
        <dbReference type="PROSITE-ProRule" id="PRU00169"/>
    </source>
</evidence>
<evidence type="ECO:0000256" key="5">
    <source>
        <dbReference type="SAM" id="MobiDB-lite"/>
    </source>
</evidence>
<feature type="domain" description="Histidine kinase" evidence="6">
    <location>
        <begin position="404"/>
        <end position="612"/>
    </location>
</feature>
<keyword evidence="3 4" id="KW-0597">Phosphoprotein</keyword>
<dbReference type="SMART" id="SM00388">
    <property type="entry name" value="HisKA"/>
    <property type="match status" value="1"/>
</dbReference>
<dbReference type="EC" id="2.7.13.3" evidence="2"/>